<name>A0A848IW75_9BACT</name>
<dbReference type="EMBL" id="JABBNU010000005">
    <property type="protein sequence ID" value="NMM48587.1"/>
    <property type="molecule type" value="Genomic_DNA"/>
</dbReference>
<dbReference type="Pfam" id="PF12867">
    <property type="entry name" value="DinB_2"/>
    <property type="match status" value="1"/>
</dbReference>
<dbReference type="RefSeq" id="WP_169680666.1">
    <property type="nucleotide sequence ID" value="NZ_JABBNU010000005.1"/>
</dbReference>
<proteinExistence type="predicted"/>
<keyword evidence="3" id="KW-1185">Reference proteome</keyword>
<dbReference type="InterPro" id="IPR034660">
    <property type="entry name" value="DinB/YfiT-like"/>
</dbReference>
<comment type="caution">
    <text evidence="2">The sequence shown here is derived from an EMBL/GenBank/DDBJ whole genome shotgun (WGS) entry which is preliminary data.</text>
</comment>
<dbReference type="AlphaFoldDB" id="A0A848IW75"/>
<evidence type="ECO:0000259" key="1">
    <source>
        <dbReference type="Pfam" id="PF12867"/>
    </source>
</evidence>
<evidence type="ECO:0000313" key="2">
    <source>
        <dbReference type="EMBL" id="NMM48587.1"/>
    </source>
</evidence>
<accession>A0A848IW75</accession>
<dbReference type="Proteomes" id="UP000559010">
    <property type="component" value="Unassembled WGS sequence"/>
</dbReference>
<gene>
    <name evidence="2" type="ORF">HH304_09265</name>
</gene>
<evidence type="ECO:0000313" key="3">
    <source>
        <dbReference type="Proteomes" id="UP000559010"/>
    </source>
</evidence>
<feature type="domain" description="DinB-like" evidence="1">
    <location>
        <begin position="14"/>
        <end position="150"/>
    </location>
</feature>
<dbReference type="Gene3D" id="1.20.120.450">
    <property type="entry name" value="dinb family like domain"/>
    <property type="match status" value="1"/>
</dbReference>
<dbReference type="InterPro" id="IPR024775">
    <property type="entry name" value="DinB-like"/>
</dbReference>
<protein>
    <submittedName>
        <fullName evidence="2">DinB family protein</fullName>
    </submittedName>
</protein>
<reference evidence="2 3" key="1">
    <citation type="submission" date="2020-04" db="EMBL/GenBank/DDBJ databases">
        <title>Flammeovirgaceae bacterium KN852 isolated from deep sea.</title>
        <authorList>
            <person name="Zhang D.-C."/>
        </authorList>
    </citation>
    <scope>NUCLEOTIDE SEQUENCE [LARGE SCALE GENOMIC DNA]</scope>
    <source>
        <strain evidence="2 3">KN852</strain>
    </source>
</reference>
<dbReference type="SUPFAM" id="SSF109854">
    <property type="entry name" value="DinB/YfiT-like putative metalloenzymes"/>
    <property type="match status" value="1"/>
</dbReference>
<sequence>MQDISINSTIIIHEATRNLIKKVWDSLTPEELSTIPKDHKNNILWNIGHCIVTQQLLIYALSNNEMTLPPSFIEKFRKGSSPANGEISESDIEIINENLMSQSAKLKEDYEKLLNSDFKEYETSYGVKLSNVNDAISFNNVHEALHLGIIMSLKKHI</sequence>
<organism evidence="2 3">
    <name type="scientific">Marinigracilibium pacificum</name>
    <dbReference type="NCBI Taxonomy" id="2729599"/>
    <lineage>
        <taxon>Bacteria</taxon>
        <taxon>Pseudomonadati</taxon>
        <taxon>Bacteroidota</taxon>
        <taxon>Cytophagia</taxon>
        <taxon>Cytophagales</taxon>
        <taxon>Flammeovirgaceae</taxon>
        <taxon>Marinigracilibium</taxon>
    </lineage>
</organism>